<protein>
    <submittedName>
        <fullName evidence="10">Aminopeptidase</fullName>
        <ecNumber evidence="10">3.4.11.-</ecNumber>
    </submittedName>
</protein>
<dbReference type="RefSeq" id="WP_184790640.1">
    <property type="nucleotide sequence ID" value="NZ_BONT01000065.1"/>
</dbReference>
<gene>
    <name evidence="10" type="ORF">HNR73_005703</name>
</gene>
<proteinExistence type="inferred from homology"/>
<dbReference type="EC" id="3.4.11.-" evidence="10"/>
<keyword evidence="11" id="KW-1185">Reference proteome</keyword>
<evidence type="ECO:0000256" key="7">
    <source>
        <dbReference type="ARBA" id="ARBA00022723"/>
    </source>
</evidence>
<keyword evidence="5 10" id="KW-0031">Aminopeptidase</keyword>
<evidence type="ECO:0000313" key="10">
    <source>
        <dbReference type="EMBL" id="MBB6037823.1"/>
    </source>
</evidence>
<evidence type="ECO:0000256" key="9">
    <source>
        <dbReference type="ARBA" id="ARBA00023049"/>
    </source>
</evidence>
<comment type="cofactor">
    <cofactor evidence="1">
        <name>Co(2+)</name>
        <dbReference type="ChEBI" id="CHEBI:48828"/>
    </cofactor>
</comment>
<evidence type="ECO:0000256" key="1">
    <source>
        <dbReference type="ARBA" id="ARBA00001941"/>
    </source>
</evidence>
<reference evidence="10 11" key="1">
    <citation type="submission" date="2020-08" db="EMBL/GenBank/DDBJ databases">
        <title>Genomic Encyclopedia of Type Strains, Phase IV (KMG-IV): sequencing the most valuable type-strain genomes for metagenomic binning, comparative biology and taxonomic classification.</title>
        <authorList>
            <person name="Goeker M."/>
        </authorList>
    </citation>
    <scope>NUCLEOTIDE SEQUENCE [LARGE SCALE GENOMIC DNA]</scope>
    <source>
        <strain evidence="10 11">YIM 65646</strain>
    </source>
</reference>
<dbReference type="Pfam" id="PF02073">
    <property type="entry name" value="Peptidase_M29"/>
    <property type="match status" value="1"/>
</dbReference>
<keyword evidence="8 10" id="KW-0378">Hydrolase</keyword>
<dbReference type="PRINTS" id="PR00919">
    <property type="entry name" value="THERMOPTASE"/>
</dbReference>
<comment type="cofactor">
    <cofactor evidence="3">
        <name>Zn(2+)</name>
        <dbReference type="ChEBI" id="CHEBI:29105"/>
    </cofactor>
</comment>
<evidence type="ECO:0000256" key="2">
    <source>
        <dbReference type="ARBA" id="ARBA00001946"/>
    </source>
</evidence>
<evidence type="ECO:0000256" key="3">
    <source>
        <dbReference type="ARBA" id="ARBA00001947"/>
    </source>
</evidence>
<comment type="similarity">
    <text evidence="4">Belongs to the peptidase M29 family.</text>
</comment>
<sequence length="405" mass="43930">MIPTDDLTAYADLVLEVGVPVRTDDLVVINAEIEHAPLARALAEGAYARGVRYVDIWYFDVHAKRSRIRHADAATLPEVPSWLDHRNHELGERQGVIINICGDADPDLLSDVDPARAGLDRMPGLASRYHLQTNDLVCWTFVAYPGPGWARAVFGEPDTARLWGHLKHFLRLDEPDPVRAWRTHLARLGDRAAVLNDHAFDAVHFEGPGTDLTIGLIPSATWDVVGFHAADGRFYVPCLPSEEIFTAPDHRRVDGTVRSTRPLALAGSLVRDLELTFSGGLVTDVRASSGADVVRGHQASDLGAARLGEVALVDGTSPIGRSGETFLETLLDENATCHLAWGAGLPQAISGADKMTHEERDALGLNVSKVHTDFMVGGPDVTVTGVHTDGSRRTILEADVWLLGD</sequence>
<keyword evidence="7" id="KW-0479">Metal-binding</keyword>
<dbReference type="InterPro" id="IPR035097">
    <property type="entry name" value="M29_N-terminal"/>
</dbReference>
<dbReference type="PANTHER" id="PTHR34448:SF3">
    <property type="entry name" value="AMINOPEPTIDASE AMPS"/>
    <property type="match status" value="1"/>
</dbReference>
<evidence type="ECO:0000256" key="8">
    <source>
        <dbReference type="ARBA" id="ARBA00022801"/>
    </source>
</evidence>
<evidence type="ECO:0000313" key="11">
    <source>
        <dbReference type="Proteomes" id="UP000548476"/>
    </source>
</evidence>
<name>A0A841FSN9_9ACTN</name>
<comment type="caution">
    <text evidence="10">The sequence shown here is derived from an EMBL/GenBank/DDBJ whole genome shotgun (WGS) entry which is preliminary data.</text>
</comment>
<dbReference type="GO" id="GO:0046872">
    <property type="term" value="F:metal ion binding"/>
    <property type="evidence" value="ECO:0007669"/>
    <property type="project" value="UniProtKB-KW"/>
</dbReference>
<dbReference type="GO" id="GO:0008237">
    <property type="term" value="F:metallopeptidase activity"/>
    <property type="evidence" value="ECO:0007669"/>
    <property type="project" value="UniProtKB-KW"/>
</dbReference>
<evidence type="ECO:0000256" key="6">
    <source>
        <dbReference type="ARBA" id="ARBA00022670"/>
    </source>
</evidence>
<dbReference type="GO" id="GO:0006508">
    <property type="term" value="P:proteolysis"/>
    <property type="evidence" value="ECO:0007669"/>
    <property type="project" value="UniProtKB-KW"/>
</dbReference>
<dbReference type="SUPFAM" id="SSF144052">
    <property type="entry name" value="Thermophilic metalloprotease-like"/>
    <property type="match status" value="1"/>
</dbReference>
<dbReference type="Gene3D" id="3.40.1830.10">
    <property type="entry name" value="Thermophilic metalloprotease (M29)"/>
    <property type="match status" value="1"/>
</dbReference>
<keyword evidence="9" id="KW-0482">Metalloprotease</keyword>
<dbReference type="PANTHER" id="PTHR34448">
    <property type="entry name" value="AMINOPEPTIDASE"/>
    <property type="match status" value="1"/>
</dbReference>
<organism evidence="10 11">
    <name type="scientific">Phytomonospora endophytica</name>
    <dbReference type="NCBI Taxonomy" id="714109"/>
    <lineage>
        <taxon>Bacteria</taxon>
        <taxon>Bacillati</taxon>
        <taxon>Actinomycetota</taxon>
        <taxon>Actinomycetes</taxon>
        <taxon>Micromonosporales</taxon>
        <taxon>Micromonosporaceae</taxon>
        <taxon>Phytomonospora</taxon>
    </lineage>
</organism>
<evidence type="ECO:0000256" key="5">
    <source>
        <dbReference type="ARBA" id="ARBA00022438"/>
    </source>
</evidence>
<comment type="cofactor">
    <cofactor evidence="2">
        <name>Mg(2+)</name>
        <dbReference type="ChEBI" id="CHEBI:18420"/>
    </cofactor>
</comment>
<dbReference type="Proteomes" id="UP000548476">
    <property type="component" value="Unassembled WGS sequence"/>
</dbReference>
<dbReference type="GO" id="GO:0004177">
    <property type="term" value="F:aminopeptidase activity"/>
    <property type="evidence" value="ECO:0007669"/>
    <property type="project" value="UniProtKB-KW"/>
</dbReference>
<evidence type="ECO:0000256" key="4">
    <source>
        <dbReference type="ARBA" id="ARBA00008236"/>
    </source>
</evidence>
<dbReference type="AlphaFoldDB" id="A0A841FSN9"/>
<dbReference type="EMBL" id="JACHGT010000014">
    <property type="protein sequence ID" value="MBB6037823.1"/>
    <property type="molecule type" value="Genomic_DNA"/>
</dbReference>
<dbReference type="InterPro" id="IPR000787">
    <property type="entry name" value="Peptidase_M29"/>
</dbReference>
<dbReference type="InterPro" id="IPR052170">
    <property type="entry name" value="M29_Exopeptidase"/>
</dbReference>
<keyword evidence="6" id="KW-0645">Protease</keyword>
<accession>A0A841FSN9</accession>